<dbReference type="Pfam" id="PF02518">
    <property type="entry name" value="HATPase_c"/>
    <property type="match status" value="1"/>
</dbReference>
<feature type="domain" description="HAMP" evidence="12">
    <location>
        <begin position="281"/>
        <end position="333"/>
    </location>
</feature>
<organism evidence="13 14">
    <name type="scientific">Granulicella sibirica</name>
    <dbReference type="NCBI Taxonomy" id="2479048"/>
    <lineage>
        <taxon>Bacteria</taxon>
        <taxon>Pseudomonadati</taxon>
        <taxon>Acidobacteriota</taxon>
        <taxon>Terriglobia</taxon>
        <taxon>Terriglobales</taxon>
        <taxon>Acidobacteriaceae</taxon>
        <taxon>Granulicella</taxon>
    </lineage>
</organism>
<evidence type="ECO:0000313" key="14">
    <source>
        <dbReference type="Proteomes" id="UP000289437"/>
    </source>
</evidence>
<keyword evidence="14" id="KW-1185">Reference proteome</keyword>
<dbReference type="SUPFAM" id="SSF55874">
    <property type="entry name" value="ATPase domain of HSP90 chaperone/DNA topoisomerase II/histidine kinase"/>
    <property type="match status" value="1"/>
</dbReference>
<keyword evidence="6" id="KW-0547">Nucleotide-binding</keyword>
<proteinExistence type="predicted"/>
<evidence type="ECO:0000256" key="9">
    <source>
        <dbReference type="ARBA" id="ARBA00023012"/>
    </source>
</evidence>
<gene>
    <name evidence="13" type="ORF">GRAN_4840</name>
</gene>
<feature type="transmembrane region" description="Helical" evidence="10">
    <location>
        <begin position="260"/>
        <end position="283"/>
    </location>
</feature>
<dbReference type="InterPro" id="IPR036097">
    <property type="entry name" value="HisK_dim/P_sf"/>
</dbReference>
<evidence type="ECO:0000259" key="12">
    <source>
        <dbReference type="PROSITE" id="PS50885"/>
    </source>
</evidence>
<dbReference type="GO" id="GO:0016020">
    <property type="term" value="C:membrane"/>
    <property type="evidence" value="ECO:0007669"/>
    <property type="project" value="UniProtKB-SubCell"/>
</dbReference>
<dbReference type="Pfam" id="PF00512">
    <property type="entry name" value="HisKA"/>
    <property type="match status" value="1"/>
</dbReference>
<reference evidence="13 14" key="1">
    <citation type="submission" date="2018-11" db="EMBL/GenBank/DDBJ databases">
        <authorList>
            <person name="Mardanov A.V."/>
            <person name="Ravin N.V."/>
            <person name="Dedysh S.N."/>
        </authorList>
    </citation>
    <scope>NUCLEOTIDE SEQUENCE [LARGE SCALE GENOMIC DNA]</scope>
    <source>
        <strain evidence="13 14">AF10</strain>
    </source>
</reference>
<evidence type="ECO:0000256" key="8">
    <source>
        <dbReference type="ARBA" id="ARBA00022840"/>
    </source>
</evidence>
<keyword evidence="9" id="KW-0902">Two-component regulatory system</keyword>
<evidence type="ECO:0000256" key="3">
    <source>
        <dbReference type="ARBA" id="ARBA00012438"/>
    </source>
</evidence>
<dbReference type="CDD" id="cd06225">
    <property type="entry name" value="HAMP"/>
    <property type="match status" value="1"/>
</dbReference>
<keyword evidence="5" id="KW-0808">Transferase</keyword>
<dbReference type="InterPro" id="IPR003661">
    <property type="entry name" value="HisK_dim/P_dom"/>
</dbReference>
<dbReference type="SMART" id="SM00304">
    <property type="entry name" value="HAMP"/>
    <property type="match status" value="1"/>
</dbReference>
<dbReference type="Pfam" id="PF14827">
    <property type="entry name" value="dCache_3"/>
    <property type="match status" value="1"/>
</dbReference>
<accession>A0A4Q0SXQ0</accession>
<dbReference type="Pfam" id="PF00672">
    <property type="entry name" value="HAMP"/>
    <property type="match status" value="1"/>
</dbReference>
<evidence type="ECO:0000256" key="7">
    <source>
        <dbReference type="ARBA" id="ARBA00022777"/>
    </source>
</evidence>
<sequence length="582" mass="62665">MAIVMVVTMALLVVLVRERFRAQATADLSLNLRRSVIAFRDLQQDRFDALERENSLLASLPTLKALMTSGDDLTIQDGAVEYWQLSGEDLLALTTPNGRVISVYSKVPEKGTNLPSALSTLVAQPARRNIVDGKTLYACSVRPIYFGSDVSGTILGYVISGMSIERSVRQISAPAGAEAAFLSGGRVVTSTLSASAQQNLIAQLGPLSGASLSPAPLALGGDRYMAAVDTLSSVDSSPLQLVVLKSVRPTEKWIARTDRIVLSAGLIAVLVGAICMVILGRVLTRPLEELSRSVRAFGAGDGAYRVPRYGTREVRHLSSAFARMREETQRANQARLESERLATIGLMASSVSHDLRHYLAAVYANAEFLASDTLPPDERAEIFADIRSAVLGTADMIESLLIFSRTGSSVRYAEEKVVPILEHALSLVRAHPDSQHAIFEKDFCHHEDLIARVDGKQVERAVYNLLLNACQAGLIAERVPHVQLSLRLSGDFFIVRCVDNGNGVPEAIRMRLFDPFVSEGKQKGTGLGLTLANCIAEEHGGEVVLVSSSTGETIFEIRMLISPSAGPGAADANQKGSHALVH</sequence>
<dbReference type="Gene3D" id="1.10.287.130">
    <property type="match status" value="1"/>
</dbReference>
<keyword evidence="10" id="KW-0472">Membrane</keyword>
<dbReference type="SMART" id="SM00388">
    <property type="entry name" value="HisKA"/>
    <property type="match status" value="1"/>
</dbReference>
<dbReference type="PROSITE" id="PS50885">
    <property type="entry name" value="HAMP"/>
    <property type="match status" value="1"/>
</dbReference>
<dbReference type="InterPro" id="IPR036890">
    <property type="entry name" value="HATPase_C_sf"/>
</dbReference>
<evidence type="ECO:0000256" key="10">
    <source>
        <dbReference type="SAM" id="Phobius"/>
    </source>
</evidence>
<evidence type="ECO:0000256" key="6">
    <source>
        <dbReference type="ARBA" id="ARBA00022741"/>
    </source>
</evidence>
<dbReference type="InterPro" id="IPR003660">
    <property type="entry name" value="HAMP_dom"/>
</dbReference>
<name>A0A4Q0SXQ0_9BACT</name>
<comment type="catalytic activity">
    <reaction evidence="1">
        <text>ATP + protein L-histidine = ADP + protein N-phospho-L-histidine.</text>
        <dbReference type="EC" id="2.7.13.3"/>
    </reaction>
</comment>
<dbReference type="PANTHER" id="PTHR43065">
    <property type="entry name" value="SENSOR HISTIDINE KINASE"/>
    <property type="match status" value="1"/>
</dbReference>
<keyword evidence="4" id="KW-0597">Phosphoprotein</keyword>
<dbReference type="GO" id="GO:0000155">
    <property type="term" value="F:phosphorelay sensor kinase activity"/>
    <property type="evidence" value="ECO:0007669"/>
    <property type="project" value="InterPro"/>
</dbReference>
<protein>
    <recommendedName>
        <fullName evidence="3">histidine kinase</fullName>
        <ecNumber evidence="3">2.7.13.3</ecNumber>
    </recommendedName>
</protein>
<dbReference type="InterPro" id="IPR003594">
    <property type="entry name" value="HATPase_dom"/>
</dbReference>
<dbReference type="InterPro" id="IPR005467">
    <property type="entry name" value="His_kinase_dom"/>
</dbReference>
<reference evidence="14" key="2">
    <citation type="submission" date="2019-02" db="EMBL/GenBank/DDBJ databases">
        <title>Granulicella sibirica sp. nov., a psychrotolerant acidobacterium isolated from an organic soil layer in forested tundra, West Siberia.</title>
        <authorList>
            <person name="Oshkin I.Y."/>
            <person name="Kulichevskaya I.S."/>
            <person name="Rijpstra W.I.C."/>
            <person name="Sinninghe Damste J.S."/>
            <person name="Rakitin A.L."/>
            <person name="Ravin N.V."/>
            <person name="Dedysh S.N."/>
        </authorList>
    </citation>
    <scope>NUCLEOTIDE SEQUENCE [LARGE SCALE GENOMIC DNA]</scope>
    <source>
        <strain evidence="14">AF10</strain>
    </source>
</reference>
<keyword evidence="10" id="KW-1133">Transmembrane helix</keyword>
<comment type="caution">
    <text evidence="13">The sequence shown here is derived from an EMBL/GenBank/DDBJ whole genome shotgun (WGS) entry which is preliminary data.</text>
</comment>
<comment type="subcellular location">
    <subcellularLocation>
        <location evidence="2">Membrane</location>
    </subcellularLocation>
</comment>
<keyword evidence="7 13" id="KW-0418">Kinase</keyword>
<dbReference type="EMBL" id="RDSM01000005">
    <property type="protein sequence ID" value="RXH54189.1"/>
    <property type="molecule type" value="Genomic_DNA"/>
</dbReference>
<evidence type="ECO:0000256" key="1">
    <source>
        <dbReference type="ARBA" id="ARBA00000085"/>
    </source>
</evidence>
<evidence type="ECO:0000313" key="13">
    <source>
        <dbReference type="EMBL" id="RXH54189.1"/>
    </source>
</evidence>
<evidence type="ECO:0000259" key="11">
    <source>
        <dbReference type="PROSITE" id="PS50109"/>
    </source>
</evidence>
<evidence type="ECO:0000256" key="2">
    <source>
        <dbReference type="ARBA" id="ARBA00004370"/>
    </source>
</evidence>
<dbReference type="PANTHER" id="PTHR43065:SF10">
    <property type="entry name" value="PEROXIDE STRESS-ACTIVATED HISTIDINE KINASE MAK3"/>
    <property type="match status" value="1"/>
</dbReference>
<dbReference type="PROSITE" id="PS50109">
    <property type="entry name" value="HIS_KIN"/>
    <property type="match status" value="1"/>
</dbReference>
<dbReference type="SMART" id="SM00387">
    <property type="entry name" value="HATPase_c"/>
    <property type="match status" value="1"/>
</dbReference>
<dbReference type="InterPro" id="IPR029150">
    <property type="entry name" value="dCache_3"/>
</dbReference>
<evidence type="ECO:0000256" key="5">
    <source>
        <dbReference type="ARBA" id="ARBA00022679"/>
    </source>
</evidence>
<dbReference type="Gene3D" id="6.10.340.10">
    <property type="match status" value="1"/>
</dbReference>
<dbReference type="SUPFAM" id="SSF47384">
    <property type="entry name" value="Homodimeric domain of signal transducing histidine kinase"/>
    <property type="match status" value="1"/>
</dbReference>
<dbReference type="Proteomes" id="UP000289437">
    <property type="component" value="Unassembled WGS sequence"/>
</dbReference>
<dbReference type="CDD" id="cd00082">
    <property type="entry name" value="HisKA"/>
    <property type="match status" value="1"/>
</dbReference>
<dbReference type="CDD" id="cd00075">
    <property type="entry name" value="HATPase"/>
    <property type="match status" value="1"/>
</dbReference>
<keyword evidence="10" id="KW-0812">Transmembrane</keyword>
<dbReference type="AlphaFoldDB" id="A0A4Q0SXQ0"/>
<dbReference type="Gene3D" id="3.30.565.10">
    <property type="entry name" value="Histidine kinase-like ATPase, C-terminal domain"/>
    <property type="match status" value="1"/>
</dbReference>
<feature type="domain" description="Histidine kinase" evidence="11">
    <location>
        <begin position="350"/>
        <end position="563"/>
    </location>
</feature>
<evidence type="ECO:0000256" key="4">
    <source>
        <dbReference type="ARBA" id="ARBA00022553"/>
    </source>
</evidence>
<dbReference type="EC" id="2.7.13.3" evidence="3"/>
<dbReference type="SUPFAM" id="SSF158472">
    <property type="entry name" value="HAMP domain-like"/>
    <property type="match status" value="1"/>
</dbReference>
<dbReference type="PRINTS" id="PR00344">
    <property type="entry name" value="BCTRLSENSOR"/>
</dbReference>
<dbReference type="InterPro" id="IPR004358">
    <property type="entry name" value="Sig_transdc_His_kin-like_C"/>
</dbReference>
<keyword evidence="8" id="KW-0067">ATP-binding</keyword>
<dbReference type="GO" id="GO:0005524">
    <property type="term" value="F:ATP binding"/>
    <property type="evidence" value="ECO:0007669"/>
    <property type="project" value="UniProtKB-KW"/>
</dbReference>